<name>A0A1S8GRD4_9PROT</name>
<dbReference type="AlphaFoldDB" id="A0A1S8GRD4"/>
<proteinExistence type="predicted"/>
<evidence type="ECO:0000259" key="1">
    <source>
        <dbReference type="Pfam" id="PF01593"/>
    </source>
</evidence>
<dbReference type="OrthoDB" id="7849608at2"/>
<dbReference type="Gene3D" id="3.50.50.60">
    <property type="entry name" value="FAD/NAD(P)-binding domain"/>
    <property type="match status" value="1"/>
</dbReference>
<dbReference type="GO" id="GO:0016491">
    <property type="term" value="F:oxidoreductase activity"/>
    <property type="evidence" value="ECO:0007669"/>
    <property type="project" value="InterPro"/>
</dbReference>
<dbReference type="InterPro" id="IPR017830">
    <property type="entry name" value="SQase_HpnE"/>
</dbReference>
<organism evidence="2 3">
    <name type="scientific">Bombella intestini</name>
    <dbReference type="NCBI Taxonomy" id="1539051"/>
    <lineage>
        <taxon>Bacteria</taxon>
        <taxon>Pseudomonadati</taxon>
        <taxon>Pseudomonadota</taxon>
        <taxon>Alphaproteobacteria</taxon>
        <taxon>Acetobacterales</taxon>
        <taxon>Acetobacteraceae</taxon>
        <taxon>Bombella</taxon>
    </lineage>
</organism>
<keyword evidence="3" id="KW-1185">Reference proteome</keyword>
<sequence length="434" mass="46184">MSHVHIIGGGLAGLSAAVDLASQAQVTVYEAGPACGGRARSFHDKALDTVIDNGNHLLLSANPATFRYLDRLGARDTLKGPGAPVFPWYDLQEDVAWTLRLSPGRIPFWLLQRGSRVPGMRLGDVRALFRLMKADEQASVADCLLPGQFARRLLEPLAVSGLNTDVKRGSARLLGNIVRRTLAKGGNACCPWMAASGLSESFVTPALRYLERFHAEVLTSTRVSALQIDEGTGRVTALETSNGPVMLGAEDSVILAVPSPVAAGLLPGLEGPDEFESIANAHYRLAQPLQPRGALKQAGFIGLVGGVAEWVFLHDEVLSVTVSAANRYADWGQEDMLTHIWAELRQTLDPLIEVPLPEAMPVARLIREKRATFAATPEQDKRRPGAKTAYANLALAGDWTDTGLPSTIEGAIQSGVVAVGALGFRTASAGAAHA</sequence>
<gene>
    <name evidence="2" type="ORF">AL01_00660</name>
</gene>
<dbReference type="NCBIfam" id="TIGR03467">
    <property type="entry name" value="HpnE"/>
    <property type="match status" value="1"/>
</dbReference>
<evidence type="ECO:0000313" key="3">
    <source>
        <dbReference type="Proteomes" id="UP000200980"/>
    </source>
</evidence>
<dbReference type="EMBL" id="JATM01000001">
    <property type="protein sequence ID" value="OOL19535.1"/>
    <property type="molecule type" value="Genomic_DNA"/>
</dbReference>
<feature type="domain" description="Amine oxidase" evidence="1">
    <location>
        <begin position="11"/>
        <end position="284"/>
    </location>
</feature>
<protein>
    <recommendedName>
        <fullName evidence="1">Amine oxidase domain-containing protein</fullName>
    </recommendedName>
</protein>
<comment type="caution">
    <text evidence="2">The sequence shown here is derived from an EMBL/GenBank/DDBJ whole genome shotgun (WGS) entry which is preliminary data.</text>
</comment>
<reference evidence="2 3" key="1">
    <citation type="journal article" date="2016" name="PLoS ONE">
        <title>Whole-Genome Sequence Analysis of Bombella intestini LMG 28161T, a Novel Acetic Acid Bacterium Isolated from the Crop of a Red-Tailed Bumble Bee, Bombus lapidarius.</title>
        <authorList>
            <person name="Li L."/>
            <person name="Illeghems K."/>
            <person name="Van Kerrebroeck S."/>
            <person name="Borremans W."/>
            <person name="Cleenwerck I."/>
            <person name="Smagghe G."/>
            <person name="De Vuyst L."/>
            <person name="Vandamme P."/>
        </authorList>
    </citation>
    <scope>NUCLEOTIDE SEQUENCE [LARGE SCALE GENOMIC DNA]</scope>
    <source>
        <strain evidence="2 3">R-52487</strain>
    </source>
</reference>
<dbReference type="InterPro" id="IPR036188">
    <property type="entry name" value="FAD/NAD-bd_sf"/>
</dbReference>
<dbReference type="InterPro" id="IPR050464">
    <property type="entry name" value="Zeta_carotene_desat/Oxidored"/>
</dbReference>
<dbReference type="PANTHER" id="PTHR42923:SF47">
    <property type="entry name" value="BLR3003 PROTEIN"/>
    <property type="match status" value="1"/>
</dbReference>
<dbReference type="InterPro" id="IPR002937">
    <property type="entry name" value="Amino_oxidase"/>
</dbReference>
<accession>A0A1S8GRD4</accession>
<dbReference type="Pfam" id="PF01593">
    <property type="entry name" value="Amino_oxidase"/>
    <property type="match status" value="2"/>
</dbReference>
<dbReference type="PANTHER" id="PTHR42923">
    <property type="entry name" value="PROTOPORPHYRINOGEN OXIDASE"/>
    <property type="match status" value="1"/>
</dbReference>
<evidence type="ECO:0000313" key="2">
    <source>
        <dbReference type="EMBL" id="OOL19535.1"/>
    </source>
</evidence>
<dbReference type="RefSeq" id="WP_077395345.1">
    <property type="nucleotide sequence ID" value="NZ_JATM01000001.1"/>
</dbReference>
<dbReference type="STRING" id="1539051.AL01_00660"/>
<dbReference type="Proteomes" id="UP000200980">
    <property type="component" value="Unassembled WGS sequence"/>
</dbReference>
<dbReference type="SUPFAM" id="SSF51905">
    <property type="entry name" value="FAD/NAD(P)-binding domain"/>
    <property type="match status" value="1"/>
</dbReference>
<feature type="domain" description="Amine oxidase" evidence="1">
    <location>
        <begin position="317"/>
        <end position="419"/>
    </location>
</feature>